<dbReference type="SUPFAM" id="SSF52540">
    <property type="entry name" value="P-loop containing nucleoside triphosphate hydrolases"/>
    <property type="match status" value="1"/>
</dbReference>
<comment type="caution">
    <text evidence="4">The sequence shown here is derived from an EMBL/GenBank/DDBJ whole genome shotgun (WGS) entry which is preliminary data.</text>
</comment>
<gene>
    <name evidence="4" type="ORF">FBZ92_11049</name>
</gene>
<name>A0A560IF35_9PROT</name>
<protein>
    <submittedName>
        <fullName evidence="4">DNA-binding winged helix-turn-helix (WHTH) protein</fullName>
    </submittedName>
</protein>
<dbReference type="Gene3D" id="1.25.40.10">
    <property type="entry name" value="Tetratricopeptide repeat domain"/>
    <property type="match status" value="1"/>
</dbReference>
<keyword evidence="1 2" id="KW-0238">DNA-binding</keyword>
<dbReference type="Gene3D" id="3.40.50.300">
    <property type="entry name" value="P-loop containing nucleotide triphosphate hydrolases"/>
    <property type="match status" value="1"/>
</dbReference>
<dbReference type="InterPro" id="IPR049052">
    <property type="entry name" value="nSTAND1"/>
</dbReference>
<dbReference type="AlphaFoldDB" id="A0A560IF35"/>
<sequence>MKVKRFQFGDWQVDAQACVLWREDEGTQVQVEPRALDVLVALCLNAGKILSAEDLLHLCWDGVAVGENQAQKAVAQLRRALGDSVNAPRYIENLRKRGYRTIAPVIFAPHRESDTLAETWARESPYVGLAPFGAGHASVFFGRDAAVVRLRDVLASQLPGGRVFVLILGASGSGKTSLVQAGLLPALTRAGATPHIMDATVLDLGAIGAMPLLTALGSALLDLDGDGEPLFAGRSAEQLGQSLVEDGQGANDGVALAEGRFVLFVDRLEALFSSAFASGLQRQQFLAALDRLARGGRVMVIAACRNDFYPDVVGEPLLMEAKAAGGHFDLMPPSRAEIGQMIRLPAEIAGLSFGGDADGRERLDDLLCEAAAHSPDALPLLQYTLQQLYLLRSPTRELTLAAYRDLGGIEGAIGRRAETTLEGLSSGAQAALPRIFSLIVALSAIDDAVRGVLARWSDLRSDDERALVQALVDERLFVSRVSGGEAVFGVAHEALLRQWPRAVSWIAEHRQALRVRSQLEGLARQWAAEGRRPDRLLRRGKPLEEARDLLSGGIVPVGPDVNSLVTASARHVKRAERLRLGALAAFAAIALVAAFLGLRAGRAEKVAALRLQEAEDLADYMLDELADKLRPLGRLDLLDGVAQKALGYLTTDDPGRIPSAARLRQAKALQTLADVDRSRGNVDAALKALGQAESLLQANLREGVDDAETLKISGTVAFWFGQIALDQGRVDEALRRITQYRDLAQRRMNLQPDEPDAWIELSYALSSLGGLQIRKGDGDVAANNLGTSIALKRRALATRPDNNSPLQAELANSLSWLANAEAERGHLQAATDLYDQQRDVLENLHRREPDAPGWSLRLAVANRLRSALLEAQGQTEPALAGLDQAKAQIEASLRKEPENRRWQIIRTEIRIQKAHLDLTLGKIQSALSDVLDIEATVEQALNANSTDDMLQRQKAQALLLHGIALMAGNDLDAAQEKIDQAAKIARISVDRDQQDRLRSILLSNTLLADAEVDLKRGAQAAATQACRHAIIALQAIAPLSNDYRVLDPWVRANQCSGSWEAADTGAKALGRIGYRQVEYIRFSSK</sequence>
<dbReference type="SUPFAM" id="SSF48452">
    <property type="entry name" value="TPR-like"/>
    <property type="match status" value="1"/>
</dbReference>
<dbReference type="Gene3D" id="1.10.10.10">
    <property type="entry name" value="Winged helix-like DNA-binding domain superfamily/Winged helix DNA-binding domain"/>
    <property type="match status" value="1"/>
</dbReference>
<evidence type="ECO:0000313" key="5">
    <source>
        <dbReference type="Proteomes" id="UP000318050"/>
    </source>
</evidence>
<dbReference type="SUPFAM" id="SSF46894">
    <property type="entry name" value="C-terminal effector domain of the bipartite response regulators"/>
    <property type="match status" value="1"/>
</dbReference>
<feature type="DNA-binding region" description="OmpR/PhoB-type" evidence="2">
    <location>
        <begin position="3"/>
        <end position="103"/>
    </location>
</feature>
<dbReference type="GO" id="GO:0006355">
    <property type="term" value="P:regulation of DNA-templated transcription"/>
    <property type="evidence" value="ECO:0007669"/>
    <property type="project" value="InterPro"/>
</dbReference>
<dbReference type="PANTHER" id="PTHR47691:SF3">
    <property type="entry name" value="HTH-TYPE TRANSCRIPTIONAL REGULATOR RV0890C-RELATED"/>
    <property type="match status" value="1"/>
</dbReference>
<dbReference type="EMBL" id="VITT01000010">
    <property type="protein sequence ID" value="TWB56629.1"/>
    <property type="molecule type" value="Genomic_DNA"/>
</dbReference>
<accession>A0A560IF35</accession>
<dbReference type="Pfam" id="PF20703">
    <property type="entry name" value="nSTAND1"/>
    <property type="match status" value="1"/>
</dbReference>
<dbReference type="GO" id="GO:0000160">
    <property type="term" value="P:phosphorelay signal transduction system"/>
    <property type="evidence" value="ECO:0007669"/>
    <property type="project" value="InterPro"/>
</dbReference>
<evidence type="ECO:0000313" key="4">
    <source>
        <dbReference type="EMBL" id="TWB56629.1"/>
    </source>
</evidence>
<dbReference type="InterPro" id="IPR036388">
    <property type="entry name" value="WH-like_DNA-bd_sf"/>
</dbReference>
<dbReference type="CDD" id="cd00383">
    <property type="entry name" value="trans_reg_C"/>
    <property type="match status" value="1"/>
</dbReference>
<evidence type="ECO:0000256" key="1">
    <source>
        <dbReference type="ARBA" id="ARBA00023125"/>
    </source>
</evidence>
<dbReference type="InterPro" id="IPR001867">
    <property type="entry name" value="OmpR/PhoB-type_DNA-bd"/>
</dbReference>
<dbReference type="PANTHER" id="PTHR47691">
    <property type="entry name" value="REGULATOR-RELATED"/>
    <property type="match status" value="1"/>
</dbReference>
<reference evidence="4 5" key="1">
    <citation type="submission" date="2019-06" db="EMBL/GenBank/DDBJ databases">
        <title>Genomic Encyclopedia of Type Strains, Phase IV (KMG-V): Genome sequencing to study the core and pangenomes of soil and plant-associated prokaryotes.</title>
        <authorList>
            <person name="Whitman W."/>
        </authorList>
    </citation>
    <scope>NUCLEOTIDE SEQUENCE [LARGE SCALE GENOMIC DNA]</scope>
    <source>
        <strain evidence="4 5">BR 11140</strain>
    </source>
</reference>
<dbReference type="SMART" id="SM00862">
    <property type="entry name" value="Trans_reg_C"/>
    <property type="match status" value="1"/>
</dbReference>
<evidence type="ECO:0000256" key="2">
    <source>
        <dbReference type="PROSITE-ProRule" id="PRU01091"/>
    </source>
</evidence>
<dbReference type="InterPro" id="IPR027417">
    <property type="entry name" value="P-loop_NTPase"/>
</dbReference>
<dbReference type="InterPro" id="IPR011990">
    <property type="entry name" value="TPR-like_helical_dom_sf"/>
</dbReference>
<feature type="domain" description="OmpR/PhoB-type" evidence="3">
    <location>
        <begin position="3"/>
        <end position="103"/>
    </location>
</feature>
<proteinExistence type="predicted"/>
<evidence type="ECO:0000259" key="3">
    <source>
        <dbReference type="PROSITE" id="PS51755"/>
    </source>
</evidence>
<dbReference type="GO" id="GO:0003677">
    <property type="term" value="F:DNA binding"/>
    <property type="evidence" value="ECO:0007669"/>
    <property type="project" value="UniProtKB-UniRule"/>
</dbReference>
<dbReference type="Proteomes" id="UP000318050">
    <property type="component" value="Unassembled WGS sequence"/>
</dbReference>
<dbReference type="PROSITE" id="PS51755">
    <property type="entry name" value="OMPR_PHOB"/>
    <property type="match status" value="1"/>
</dbReference>
<dbReference type="InterPro" id="IPR016032">
    <property type="entry name" value="Sig_transdc_resp-reg_C-effctor"/>
</dbReference>
<dbReference type="Pfam" id="PF00486">
    <property type="entry name" value="Trans_reg_C"/>
    <property type="match status" value="1"/>
</dbReference>
<organism evidence="4 5">
    <name type="scientific">Nitrospirillum amazonense</name>
    <dbReference type="NCBI Taxonomy" id="28077"/>
    <lineage>
        <taxon>Bacteria</taxon>
        <taxon>Pseudomonadati</taxon>
        <taxon>Pseudomonadota</taxon>
        <taxon>Alphaproteobacteria</taxon>
        <taxon>Rhodospirillales</taxon>
        <taxon>Azospirillaceae</taxon>
        <taxon>Nitrospirillum</taxon>
    </lineage>
</organism>